<accession>A0A5B8ML49</accession>
<name>A0A5B8ML49_9CHLO</name>
<evidence type="ECO:0000256" key="2">
    <source>
        <dbReference type="SAM" id="Phobius"/>
    </source>
</evidence>
<evidence type="ECO:0000313" key="3">
    <source>
        <dbReference type="EMBL" id="QDZ20425.1"/>
    </source>
</evidence>
<dbReference type="EMBL" id="CP031037">
    <property type="protein sequence ID" value="QDZ20425.1"/>
    <property type="molecule type" value="Genomic_DNA"/>
</dbReference>
<feature type="transmembrane region" description="Helical" evidence="2">
    <location>
        <begin position="31"/>
        <end position="54"/>
    </location>
</feature>
<keyword evidence="2" id="KW-0812">Transmembrane</keyword>
<sequence>MTTASSPSFRRGNGTKHMTAQEVAERSQRQLGIVAVFGSLIPVIIVVTFIVFHFTRGGALTGSSVIEREKHIVHEYKMGHHRDALRDLNDLIRSKPYHHSMQHLQLMEKLLRKSNLQAAASSSGGEERVLFKEIEFALEAVAELRKDPDDSKALNHLDGHIHSILSLSGGRKRDTSADNDNKSKKKKDEL</sequence>
<organism evidence="3 4">
    <name type="scientific">Chloropicon primus</name>
    <dbReference type="NCBI Taxonomy" id="1764295"/>
    <lineage>
        <taxon>Eukaryota</taxon>
        <taxon>Viridiplantae</taxon>
        <taxon>Chlorophyta</taxon>
        <taxon>Chloropicophyceae</taxon>
        <taxon>Chloropicales</taxon>
        <taxon>Chloropicaceae</taxon>
        <taxon>Chloropicon</taxon>
    </lineage>
</organism>
<dbReference type="Proteomes" id="UP000316726">
    <property type="component" value="Chromosome 4"/>
</dbReference>
<keyword evidence="2" id="KW-1133">Transmembrane helix</keyword>
<gene>
    <name evidence="3" type="ORF">A3770_04p29430</name>
</gene>
<reference evidence="3 4" key="1">
    <citation type="submission" date="2018-07" db="EMBL/GenBank/DDBJ databases">
        <title>The complete nuclear genome of the prasinophyte Chloropicon primus (CCMP1205).</title>
        <authorList>
            <person name="Pombert J.-F."/>
            <person name="Otis C."/>
            <person name="Turmel M."/>
            <person name="Lemieux C."/>
        </authorList>
    </citation>
    <scope>NUCLEOTIDE SEQUENCE [LARGE SCALE GENOMIC DNA]</scope>
    <source>
        <strain evidence="3 4">CCMP1205</strain>
    </source>
</reference>
<keyword evidence="4" id="KW-1185">Reference proteome</keyword>
<evidence type="ECO:0000256" key="1">
    <source>
        <dbReference type="SAM" id="MobiDB-lite"/>
    </source>
</evidence>
<feature type="region of interest" description="Disordered" evidence="1">
    <location>
        <begin position="168"/>
        <end position="190"/>
    </location>
</feature>
<keyword evidence="2" id="KW-0472">Membrane</keyword>
<protein>
    <recommendedName>
        <fullName evidence="5">Transmembrane protein</fullName>
    </recommendedName>
</protein>
<feature type="region of interest" description="Disordered" evidence="1">
    <location>
        <begin position="1"/>
        <end position="20"/>
    </location>
</feature>
<feature type="compositionally biased region" description="Basic and acidic residues" evidence="1">
    <location>
        <begin position="171"/>
        <end position="190"/>
    </location>
</feature>
<dbReference type="AlphaFoldDB" id="A0A5B8ML49"/>
<proteinExistence type="predicted"/>
<evidence type="ECO:0000313" key="4">
    <source>
        <dbReference type="Proteomes" id="UP000316726"/>
    </source>
</evidence>
<evidence type="ECO:0008006" key="5">
    <source>
        <dbReference type="Google" id="ProtNLM"/>
    </source>
</evidence>